<dbReference type="EMBL" id="OX596095">
    <property type="protein sequence ID" value="CAM9459536.1"/>
    <property type="molecule type" value="Genomic_DNA"/>
</dbReference>
<evidence type="ECO:0000313" key="2">
    <source>
        <dbReference type="Proteomes" id="UP001162501"/>
    </source>
</evidence>
<proteinExistence type="predicted"/>
<dbReference type="Proteomes" id="UP001162501">
    <property type="component" value="Chromosome 11"/>
</dbReference>
<evidence type="ECO:0000313" key="1">
    <source>
        <dbReference type="EMBL" id="CAM9459536.1"/>
    </source>
</evidence>
<reference evidence="1" key="2">
    <citation type="submission" date="2025-03" db="EMBL/GenBank/DDBJ databases">
        <authorList>
            <consortium name="ELIXIR-Norway"/>
            <consortium name="Elixir Norway"/>
        </authorList>
    </citation>
    <scope>NUCLEOTIDE SEQUENCE</scope>
</reference>
<name>A0AC59Y7M3_RANTA</name>
<accession>A0AC59Y7M3</accession>
<protein>
    <submittedName>
        <fullName evidence="1">Uncharacterized protein</fullName>
    </submittedName>
</protein>
<reference evidence="1" key="1">
    <citation type="submission" date="2023-05" db="EMBL/GenBank/DDBJ databases">
        <authorList>
            <consortium name="ELIXIR-Norway"/>
        </authorList>
    </citation>
    <scope>NUCLEOTIDE SEQUENCE</scope>
</reference>
<gene>
    <name evidence="1" type="ORF">MRATA1EN22A_LOCUS2803</name>
</gene>
<organism evidence="1 2">
    <name type="scientific">Rangifer tarandus platyrhynchus</name>
    <name type="common">Svalbard reindeer</name>
    <dbReference type="NCBI Taxonomy" id="3082113"/>
    <lineage>
        <taxon>Eukaryota</taxon>
        <taxon>Metazoa</taxon>
        <taxon>Chordata</taxon>
        <taxon>Craniata</taxon>
        <taxon>Vertebrata</taxon>
        <taxon>Euteleostomi</taxon>
        <taxon>Mammalia</taxon>
        <taxon>Eutheria</taxon>
        <taxon>Laurasiatheria</taxon>
        <taxon>Artiodactyla</taxon>
        <taxon>Ruminantia</taxon>
        <taxon>Pecora</taxon>
        <taxon>Cervidae</taxon>
        <taxon>Odocoileinae</taxon>
        <taxon>Rangifer</taxon>
    </lineage>
</organism>
<sequence>MGIARRVWPQGDPWRDWIRVQNHEPRRVTYASFCTSRELSIVIVEIDTGASADEDLQIVGSRDQGNSSRNHQTPTLLDRQARFLRETLRVEARLRNSRKRRWGTRPVPP</sequence>